<dbReference type="SUPFAM" id="SSF141868">
    <property type="entry name" value="EAL domain-like"/>
    <property type="match status" value="1"/>
</dbReference>
<dbReference type="Gene3D" id="3.20.20.450">
    <property type="entry name" value="EAL domain"/>
    <property type="match status" value="1"/>
</dbReference>
<dbReference type="CDD" id="cd01949">
    <property type="entry name" value="GGDEF"/>
    <property type="match status" value="1"/>
</dbReference>
<dbReference type="Pfam" id="PF00563">
    <property type="entry name" value="EAL"/>
    <property type="match status" value="1"/>
</dbReference>
<dbReference type="Proteomes" id="UP001169862">
    <property type="component" value="Unassembled WGS sequence"/>
</dbReference>
<dbReference type="SMART" id="SM00267">
    <property type="entry name" value="GGDEF"/>
    <property type="match status" value="1"/>
</dbReference>
<dbReference type="AlphaFoldDB" id="A0AAW7XIH2"/>
<name>A0AAW7XIH2_9GAMM</name>
<dbReference type="SUPFAM" id="SSF52172">
    <property type="entry name" value="CheY-like"/>
    <property type="match status" value="1"/>
</dbReference>
<evidence type="ECO:0000259" key="2">
    <source>
        <dbReference type="PROSITE" id="PS50887"/>
    </source>
</evidence>
<dbReference type="Gene3D" id="3.30.70.270">
    <property type="match status" value="1"/>
</dbReference>
<organism evidence="3 4">
    <name type="scientific">Neptunomonas phycophila</name>
    <dbReference type="NCBI Taxonomy" id="1572645"/>
    <lineage>
        <taxon>Bacteria</taxon>
        <taxon>Pseudomonadati</taxon>
        <taxon>Pseudomonadota</taxon>
        <taxon>Gammaproteobacteria</taxon>
        <taxon>Oceanospirillales</taxon>
        <taxon>Oceanospirillaceae</taxon>
        <taxon>Neptunomonas</taxon>
    </lineage>
</organism>
<dbReference type="InterPro" id="IPR035919">
    <property type="entry name" value="EAL_sf"/>
</dbReference>
<feature type="domain" description="EAL" evidence="1">
    <location>
        <begin position="494"/>
        <end position="746"/>
    </location>
</feature>
<dbReference type="EMBL" id="JAUOPG010000006">
    <property type="protein sequence ID" value="MDO6453940.1"/>
    <property type="molecule type" value="Genomic_DNA"/>
</dbReference>
<evidence type="ECO:0000313" key="3">
    <source>
        <dbReference type="EMBL" id="MDO6453940.1"/>
    </source>
</evidence>
<dbReference type="Pfam" id="PF11849">
    <property type="entry name" value="DUF3369"/>
    <property type="match status" value="1"/>
</dbReference>
<dbReference type="PROSITE" id="PS50887">
    <property type="entry name" value="GGDEF"/>
    <property type="match status" value="1"/>
</dbReference>
<dbReference type="InterPro" id="IPR050706">
    <property type="entry name" value="Cyclic-di-GMP_PDE-like"/>
</dbReference>
<dbReference type="InterPro" id="IPR000160">
    <property type="entry name" value="GGDEF_dom"/>
</dbReference>
<dbReference type="NCBIfam" id="TIGR00254">
    <property type="entry name" value="GGDEF"/>
    <property type="match status" value="1"/>
</dbReference>
<evidence type="ECO:0000259" key="1">
    <source>
        <dbReference type="PROSITE" id="PS50883"/>
    </source>
</evidence>
<dbReference type="InterPro" id="IPR021800">
    <property type="entry name" value="DUF3369"/>
</dbReference>
<dbReference type="InterPro" id="IPR001633">
    <property type="entry name" value="EAL_dom"/>
</dbReference>
<protein>
    <submittedName>
        <fullName evidence="3">EAL domain-containing protein</fullName>
    </submittedName>
</protein>
<dbReference type="GO" id="GO:0071111">
    <property type="term" value="F:cyclic-guanylate-specific phosphodiesterase activity"/>
    <property type="evidence" value="ECO:0007669"/>
    <property type="project" value="InterPro"/>
</dbReference>
<comment type="caution">
    <text evidence="3">The sequence shown here is derived from an EMBL/GenBank/DDBJ whole genome shotgun (WGS) entry which is preliminary data.</text>
</comment>
<gene>
    <name evidence="3" type="ORF">Q4490_10220</name>
</gene>
<sequence length="746" mass="82740">MDRAEDYHGIDDEMLFSPETQEGNQGRRDVWRVLAVDDDKDFQNSLNFALRDAVILDKPIEVVNVYSMAEACKVLSVDHDFAVAFIDVMMETEDAGLRLMNAVRDILGLSETRFILLTGQPGIAPAKFVMQDFDLTDYCLKSDLASRGIVNILTGAIRNYHQLKTISAAHRGLHLIIESSNRLQAMKTLPDLASATLDELAKLINVPCEGLVCASKTTDIGLTNGSVFEPITIGASGKYKSYVNKGLSELPDGYIQSLIEKSLREKHSVETENSQVLFFAQSTSQAEFAVYVATGRHLEDTEKELLHVFAANASKGFGNVALVSKLDRVAYEDDLLGISNRSALLREMFRIRTCSKADFFNLVMIDIDGFSVLNNLFGSTFGNFVLQAVSDRLHKVFQRPAVVARIQSDLFAVVGFKEIVNLAAAKDAFNEKFIIEQTSHNLSACFTEVSLDNKSRDAADLLRAAESALRRAKLHGPGSSSFHDPKLDQEAVNRFHIMQDFSDAFSQNEFELHFQPQLNMATGALMGVEALIRWNNRNGSVSPDYFIPIAEQSVYIHELGRFVACKTCEFIQQLDAKGYTDITVSINYSVRQFEHSNVISALHEQCALAGISPSRICVEVTETAIMTSHNRVSTLLEQHRKAGGSVSIDDFGTGMSSLEYLFELPVDQLKIDRVFVSKLTADEKSAALSNMIIELSKRLGISVIAEGVETKEQADWLVKHGCELGQGWLYSKALPPEAILDWLAQR</sequence>
<accession>A0AAW7XIH2</accession>
<proteinExistence type="predicted"/>
<dbReference type="SMART" id="SM00052">
    <property type="entry name" value="EAL"/>
    <property type="match status" value="1"/>
</dbReference>
<evidence type="ECO:0000313" key="4">
    <source>
        <dbReference type="Proteomes" id="UP001169862"/>
    </source>
</evidence>
<dbReference type="SUPFAM" id="SSF55073">
    <property type="entry name" value="Nucleotide cyclase"/>
    <property type="match status" value="1"/>
</dbReference>
<dbReference type="PANTHER" id="PTHR33121:SF70">
    <property type="entry name" value="SIGNALING PROTEIN YKOW"/>
    <property type="match status" value="1"/>
</dbReference>
<reference evidence="3" key="1">
    <citation type="submission" date="2023-07" db="EMBL/GenBank/DDBJ databases">
        <title>Genome content predicts the carbon catabolic preferences of heterotrophic bacteria.</title>
        <authorList>
            <person name="Gralka M."/>
        </authorList>
    </citation>
    <scope>NUCLEOTIDE SEQUENCE</scope>
    <source>
        <strain evidence="3">I2M16</strain>
    </source>
</reference>
<dbReference type="InterPro" id="IPR029787">
    <property type="entry name" value="Nucleotide_cyclase"/>
</dbReference>
<dbReference type="RefSeq" id="WP_303550338.1">
    <property type="nucleotide sequence ID" value="NZ_JAUOPG010000006.1"/>
</dbReference>
<dbReference type="PANTHER" id="PTHR33121">
    <property type="entry name" value="CYCLIC DI-GMP PHOSPHODIESTERASE PDEF"/>
    <property type="match status" value="1"/>
</dbReference>
<dbReference type="InterPro" id="IPR011006">
    <property type="entry name" value="CheY-like_superfamily"/>
</dbReference>
<dbReference type="InterPro" id="IPR043128">
    <property type="entry name" value="Rev_trsase/Diguanyl_cyclase"/>
</dbReference>
<dbReference type="PROSITE" id="PS50883">
    <property type="entry name" value="EAL"/>
    <property type="match status" value="1"/>
</dbReference>
<dbReference type="Gene3D" id="3.40.50.2300">
    <property type="match status" value="1"/>
</dbReference>
<feature type="domain" description="GGDEF" evidence="2">
    <location>
        <begin position="358"/>
        <end position="485"/>
    </location>
</feature>
<dbReference type="CDD" id="cd01948">
    <property type="entry name" value="EAL"/>
    <property type="match status" value="1"/>
</dbReference>
<dbReference type="Pfam" id="PF00990">
    <property type="entry name" value="GGDEF"/>
    <property type="match status" value="1"/>
</dbReference>